<dbReference type="SMART" id="SM00220">
    <property type="entry name" value="S_TKc"/>
    <property type="match status" value="1"/>
</dbReference>
<dbReference type="GO" id="GO:0000307">
    <property type="term" value="C:cyclin-dependent protein kinase holoenzyme complex"/>
    <property type="evidence" value="ECO:0007669"/>
    <property type="project" value="TreeGrafter"/>
</dbReference>
<evidence type="ECO:0000256" key="6">
    <source>
        <dbReference type="ARBA" id="ARBA00022777"/>
    </source>
</evidence>
<comment type="catalytic activity">
    <reaction evidence="8">
        <text>L-threonyl-[protein] + ATP = O-phospho-L-threonyl-[protein] + ADP + H(+)</text>
        <dbReference type="Rhea" id="RHEA:46608"/>
        <dbReference type="Rhea" id="RHEA-COMP:11060"/>
        <dbReference type="Rhea" id="RHEA-COMP:11605"/>
        <dbReference type="ChEBI" id="CHEBI:15378"/>
        <dbReference type="ChEBI" id="CHEBI:30013"/>
        <dbReference type="ChEBI" id="CHEBI:30616"/>
        <dbReference type="ChEBI" id="CHEBI:61977"/>
        <dbReference type="ChEBI" id="CHEBI:456216"/>
        <dbReference type="EC" id="2.7.11.22"/>
    </reaction>
</comment>
<dbReference type="PANTHER" id="PTHR24056:SF546">
    <property type="entry name" value="CYCLIN-DEPENDENT KINASE 12"/>
    <property type="match status" value="1"/>
</dbReference>
<sequence>MQSLDDLYEIIAVLGAGNYGQVFKARDRSTGEVVALKRIKSIQQSEGFPRVALREIVSLRSLGTENPNIIALKNVIKIDHPKSVYLVFDYFEFDLYGLITSPMIKPFTPAQVKCYLKQMLIGLDTIHQAGIIHRDLKPANILLSTDNQLKIGDFGLSRICPNDNSGPMTHKVVTLWYRAPELLLGQTKYGPEIDIWSLGCTLFEMITGKPLFKGETDLEQLGCIIRMLGLPSEEHFPGWRNLPNAQLFSRNQHNGNRNGSNSTSNFERFLDEKLPAEFLDAKPLLTRMIDINPQKRISVQDALLHPYFHEDESKGEKFSPESLPPIFHGEIHMKYRPVPQKKKRVNLFDLRPIIRLPPPIIAD</sequence>
<evidence type="ECO:0000256" key="5">
    <source>
        <dbReference type="ARBA" id="ARBA00022741"/>
    </source>
</evidence>
<evidence type="ECO:0000256" key="11">
    <source>
        <dbReference type="RuleBase" id="RU000304"/>
    </source>
</evidence>
<gene>
    <name evidence="13" type="ORF">TRFO_37591</name>
</gene>
<dbReference type="FunFam" id="1.10.510.10:FF:000624">
    <property type="entry name" value="Mitogen-activated protein kinase"/>
    <property type="match status" value="1"/>
</dbReference>
<dbReference type="GO" id="GO:0005524">
    <property type="term" value="F:ATP binding"/>
    <property type="evidence" value="ECO:0007669"/>
    <property type="project" value="UniProtKB-UniRule"/>
</dbReference>
<evidence type="ECO:0000256" key="2">
    <source>
        <dbReference type="ARBA" id="ARBA00012425"/>
    </source>
</evidence>
<dbReference type="InterPro" id="IPR011009">
    <property type="entry name" value="Kinase-like_dom_sf"/>
</dbReference>
<dbReference type="AlphaFoldDB" id="A0A1J4JGD0"/>
<evidence type="ECO:0000259" key="12">
    <source>
        <dbReference type="PROSITE" id="PS50011"/>
    </source>
</evidence>
<dbReference type="Gene3D" id="1.10.510.10">
    <property type="entry name" value="Transferase(Phosphotransferase) domain 1"/>
    <property type="match status" value="1"/>
</dbReference>
<evidence type="ECO:0000256" key="4">
    <source>
        <dbReference type="ARBA" id="ARBA00022679"/>
    </source>
</evidence>
<keyword evidence="3 11" id="KW-0723">Serine/threonine-protein kinase</keyword>
<dbReference type="SUPFAM" id="SSF56112">
    <property type="entry name" value="Protein kinase-like (PK-like)"/>
    <property type="match status" value="1"/>
</dbReference>
<proteinExistence type="inferred from homology"/>
<keyword evidence="4" id="KW-0808">Transferase</keyword>
<keyword evidence="5 10" id="KW-0547">Nucleotide-binding</keyword>
<dbReference type="InterPro" id="IPR000719">
    <property type="entry name" value="Prot_kinase_dom"/>
</dbReference>
<dbReference type="VEuPathDB" id="TrichDB:TRFO_37591"/>
<comment type="caution">
    <text evidence="13">The sequence shown here is derived from an EMBL/GenBank/DDBJ whole genome shotgun (WGS) entry which is preliminary data.</text>
</comment>
<keyword evidence="14" id="KW-1185">Reference proteome</keyword>
<dbReference type="GO" id="GO:0005634">
    <property type="term" value="C:nucleus"/>
    <property type="evidence" value="ECO:0007669"/>
    <property type="project" value="TreeGrafter"/>
</dbReference>
<evidence type="ECO:0000256" key="1">
    <source>
        <dbReference type="ARBA" id="ARBA00006485"/>
    </source>
</evidence>
<accession>A0A1J4JGD0</accession>
<keyword evidence="7 10" id="KW-0067">ATP-binding</keyword>
<dbReference type="EC" id="2.7.11.22" evidence="2"/>
<dbReference type="PROSITE" id="PS00108">
    <property type="entry name" value="PROTEIN_KINASE_ST"/>
    <property type="match status" value="1"/>
</dbReference>
<protein>
    <recommendedName>
        <fullName evidence="2">cyclin-dependent kinase</fullName>
        <ecNumber evidence="2">2.7.11.22</ecNumber>
    </recommendedName>
</protein>
<evidence type="ECO:0000256" key="3">
    <source>
        <dbReference type="ARBA" id="ARBA00022527"/>
    </source>
</evidence>
<dbReference type="InterPro" id="IPR017441">
    <property type="entry name" value="Protein_kinase_ATP_BS"/>
</dbReference>
<comment type="catalytic activity">
    <reaction evidence="9">
        <text>L-seryl-[protein] + ATP = O-phospho-L-seryl-[protein] + ADP + H(+)</text>
        <dbReference type="Rhea" id="RHEA:17989"/>
        <dbReference type="Rhea" id="RHEA-COMP:9863"/>
        <dbReference type="Rhea" id="RHEA-COMP:11604"/>
        <dbReference type="ChEBI" id="CHEBI:15378"/>
        <dbReference type="ChEBI" id="CHEBI:29999"/>
        <dbReference type="ChEBI" id="CHEBI:30616"/>
        <dbReference type="ChEBI" id="CHEBI:83421"/>
        <dbReference type="ChEBI" id="CHEBI:456216"/>
        <dbReference type="EC" id="2.7.11.22"/>
    </reaction>
</comment>
<dbReference type="GO" id="GO:0008353">
    <property type="term" value="F:RNA polymerase II CTD heptapeptide repeat kinase activity"/>
    <property type="evidence" value="ECO:0007669"/>
    <property type="project" value="TreeGrafter"/>
</dbReference>
<dbReference type="EMBL" id="MLAK01001188">
    <property type="protein sequence ID" value="OHS96260.1"/>
    <property type="molecule type" value="Genomic_DNA"/>
</dbReference>
<reference evidence="13" key="1">
    <citation type="submission" date="2016-10" db="EMBL/GenBank/DDBJ databases">
        <authorList>
            <person name="Benchimol M."/>
            <person name="Almeida L.G."/>
            <person name="Vasconcelos A.T."/>
            <person name="Perreira-Neves A."/>
            <person name="Rosa I.A."/>
            <person name="Tasca T."/>
            <person name="Bogo M.R."/>
            <person name="de Souza W."/>
        </authorList>
    </citation>
    <scope>NUCLEOTIDE SEQUENCE [LARGE SCALE GENOMIC DNA]</scope>
    <source>
        <strain evidence="13">K</strain>
    </source>
</reference>
<dbReference type="Proteomes" id="UP000179807">
    <property type="component" value="Unassembled WGS sequence"/>
</dbReference>
<dbReference type="PROSITE" id="PS50011">
    <property type="entry name" value="PROTEIN_KINASE_DOM"/>
    <property type="match status" value="1"/>
</dbReference>
<dbReference type="GeneID" id="94846228"/>
<dbReference type="GO" id="GO:0004693">
    <property type="term" value="F:cyclin-dependent protein serine/threonine kinase activity"/>
    <property type="evidence" value="ECO:0007669"/>
    <property type="project" value="UniProtKB-EC"/>
</dbReference>
<evidence type="ECO:0000256" key="10">
    <source>
        <dbReference type="PROSITE-ProRule" id="PRU10141"/>
    </source>
</evidence>
<feature type="domain" description="Protein kinase" evidence="12">
    <location>
        <begin position="8"/>
        <end position="308"/>
    </location>
</feature>
<evidence type="ECO:0000256" key="8">
    <source>
        <dbReference type="ARBA" id="ARBA00047811"/>
    </source>
</evidence>
<evidence type="ECO:0000313" key="14">
    <source>
        <dbReference type="Proteomes" id="UP000179807"/>
    </source>
</evidence>
<dbReference type="Gene3D" id="3.30.200.20">
    <property type="entry name" value="Phosphorylase Kinase, domain 1"/>
    <property type="match status" value="1"/>
</dbReference>
<feature type="binding site" evidence="10">
    <location>
        <position position="37"/>
    </location>
    <ligand>
        <name>ATP</name>
        <dbReference type="ChEBI" id="CHEBI:30616"/>
    </ligand>
</feature>
<evidence type="ECO:0000256" key="9">
    <source>
        <dbReference type="ARBA" id="ARBA00048367"/>
    </source>
</evidence>
<evidence type="ECO:0000256" key="7">
    <source>
        <dbReference type="ARBA" id="ARBA00022840"/>
    </source>
</evidence>
<comment type="similarity">
    <text evidence="1">Belongs to the protein kinase superfamily. CMGC Ser/Thr protein kinase family. CDC2/CDKX subfamily.</text>
</comment>
<evidence type="ECO:0000313" key="13">
    <source>
        <dbReference type="EMBL" id="OHS96260.1"/>
    </source>
</evidence>
<dbReference type="FunFam" id="3.30.200.20:FF:000124">
    <property type="entry name" value="Cyclin-dependent kinase 4"/>
    <property type="match status" value="1"/>
</dbReference>
<dbReference type="PROSITE" id="PS00107">
    <property type="entry name" value="PROTEIN_KINASE_ATP"/>
    <property type="match status" value="1"/>
</dbReference>
<dbReference type="OrthoDB" id="28397at2759"/>
<dbReference type="PANTHER" id="PTHR24056">
    <property type="entry name" value="CELL DIVISION PROTEIN KINASE"/>
    <property type="match status" value="1"/>
</dbReference>
<name>A0A1J4JGD0_9EUKA</name>
<dbReference type="InterPro" id="IPR050108">
    <property type="entry name" value="CDK"/>
</dbReference>
<dbReference type="InterPro" id="IPR008271">
    <property type="entry name" value="Ser/Thr_kinase_AS"/>
</dbReference>
<dbReference type="RefSeq" id="XP_068349397.1">
    <property type="nucleotide sequence ID" value="XM_068511524.1"/>
</dbReference>
<organism evidence="13 14">
    <name type="scientific">Tritrichomonas foetus</name>
    <dbReference type="NCBI Taxonomy" id="1144522"/>
    <lineage>
        <taxon>Eukaryota</taxon>
        <taxon>Metamonada</taxon>
        <taxon>Parabasalia</taxon>
        <taxon>Tritrichomonadida</taxon>
        <taxon>Tritrichomonadidae</taxon>
        <taxon>Tritrichomonas</taxon>
    </lineage>
</organism>
<dbReference type="Pfam" id="PF00069">
    <property type="entry name" value="Pkinase"/>
    <property type="match status" value="1"/>
</dbReference>
<dbReference type="GO" id="GO:0032968">
    <property type="term" value="P:positive regulation of transcription elongation by RNA polymerase II"/>
    <property type="evidence" value="ECO:0007669"/>
    <property type="project" value="TreeGrafter"/>
</dbReference>
<keyword evidence="6 13" id="KW-0418">Kinase</keyword>